<dbReference type="RefSeq" id="WP_167460149.1">
    <property type="nucleotide sequence ID" value="NZ_CP046171.1"/>
</dbReference>
<protein>
    <recommendedName>
        <fullName evidence="4">Tail assembly chaperone</fullName>
    </recommendedName>
</protein>
<dbReference type="Proteomes" id="UP000501705">
    <property type="component" value="Chromosome"/>
</dbReference>
<name>A0A6G9XJA8_NOCBR</name>
<dbReference type="EMBL" id="CP046171">
    <property type="protein sequence ID" value="QIS00992.1"/>
    <property type="molecule type" value="Genomic_DNA"/>
</dbReference>
<feature type="compositionally biased region" description="Basic residues" evidence="1">
    <location>
        <begin position="1"/>
        <end position="12"/>
    </location>
</feature>
<evidence type="ECO:0000313" key="3">
    <source>
        <dbReference type="Proteomes" id="UP000501705"/>
    </source>
</evidence>
<proteinExistence type="predicted"/>
<evidence type="ECO:0008006" key="4">
    <source>
        <dbReference type="Google" id="ProtNLM"/>
    </source>
</evidence>
<accession>A0A6G9XJA8</accession>
<reference evidence="2 3" key="1">
    <citation type="journal article" date="2019" name="ACS Chem. Biol.">
        <title>Identification and Mobilization of a Cryptic Antibiotic Biosynthesis Gene Locus from a Human-Pathogenic Nocardia Isolate.</title>
        <authorList>
            <person name="Herisse M."/>
            <person name="Ishida K."/>
            <person name="Porter J.L."/>
            <person name="Howden B."/>
            <person name="Hertweck C."/>
            <person name="Stinear T.P."/>
            <person name="Pidot S.J."/>
        </authorList>
    </citation>
    <scope>NUCLEOTIDE SEQUENCE [LARGE SCALE GENOMIC DNA]</scope>
    <source>
        <strain evidence="2 3">AUSMDU00024985</strain>
    </source>
</reference>
<organism evidence="2 3">
    <name type="scientific">Nocardia brasiliensis</name>
    <dbReference type="NCBI Taxonomy" id="37326"/>
    <lineage>
        <taxon>Bacteria</taxon>
        <taxon>Bacillati</taxon>
        <taxon>Actinomycetota</taxon>
        <taxon>Actinomycetes</taxon>
        <taxon>Mycobacteriales</taxon>
        <taxon>Nocardiaceae</taxon>
        <taxon>Nocardia</taxon>
    </lineage>
</organism>
<dbReference type="AlphaFoldDB" id="A0A6G9XJA8"/>
<evidence type="ECO:0000256" key="1">
    <source>
        <dbReference type="SAM" id="MobiDB-lite"/>
    </source>
</evidence>
<sequence length="118" mass="13138">MTAPRTPRKAPAKRATPYKPAGVKQPQDHKPPAQREADGDDEVTVEFRGESFTVPADTDDWPTLAHQALGSNRHIDGMEILLGPKQWPRLIRLCPKKRDFEEFSQMLADVMGFGTAGN</sequence>
<evidence type="ECO:0000313" key="2">
    <source>
        <dbReference type="EMBL" id="QIS00992.1"/>
    </source>
</evidence>
<feature type="region of interest" description="Disordered" evidence="1">
    <location>
        <begin position="1"/>
        <end position="42"/>
    </location>
</feature>
<feature type="compositionally biased region" description="Basic and acidic residues" evidence="1">
    <location>
        <begin position="26"/>
        <end position="37"/>
    </location>
</feature>
<gene>
    <name evidence="2" type="ORF">F5X71_00400</name>
</gene>